<dbReference type="CDD" id="cd00161">
    <property type="entry name" value="beta-trefoil_Ricin-like"/>
    <property type="match status" value="1"/>
</dbReference>
<dbReference type="SMART" id="SM00458">
    <property type="entry name" value="RICIN"/>
    <property type="match status" value="1"/>
</dbReference>
<dbReference type="AlphaFoldDB" id="A0A8J4DJB8"/>
<dbReference type="InterPro" id="IPR000772">
    <property type="entry name" value="Ricin_B_lectin"/>
</dbReference>
<keyword evidence="5" id="KW-1185">Reference proteome</keyword>
<dbReference type="SUPFAM" id="SSF50370">
    <property type="entry name" value="Ricin B-like lectins"/>
    <property type="match status" value="1"/>
</dbReference>
<dbReference type="Pfam" id="PF00652">
    <property type="entry name" value="Ricin_B_lectin"/>
    <property type="match status" value="1"/>
</dbReference>
<feature type="region of interest" description="Disordered" evidence="1">
    <location>
        <begin position="159"/>
        <end position="178"/>
    </location>
</feature>
<evidence type="ECO:0000256" key="1">
    <source>
        <dbReference type="SAM" id="MobiDB-lite"/>
    </source>
</evidence>
<evidence type="ECO:0000256" key="2">
    <source>
        <dbReference type="SAM" id="Phobius"/>
    </source>
</evidence>
<evidence type="ECO:0000313" key="5">
    <source>
        <dbReference type="Proteomes" id="UP000652013"/>
    </source>
</evidence>
<feature type="region of interest" description="Disordered" evidence="1">
    <location>
        <begin position="67"/>
        <end position="111"/>
    </location>
</feature>
<dbReference type="PROSITE" id="PS50231">
    <property type="entry name" value="RICIN_B_LECTIN"/>
    <property type="match status" value="1"/>
</dbReference>
<feature type="transmembrane region" description="Helical" evidence="2">
    <location>
        <begin position="135"/>
        <end position="157"/>
    </location>
</feature>
<dbReference type="EMBL" id="BOOY01000018">
    <property type="protein sequence ID" value="GIJ03073.1"/>
    <property type="molecule type" value="Genomic_DNA"/>
</dbReference>
<name>A0A8J4DJB8_9ACTN</name>
<evidence type="ECO:0000313" key="4">
    <source>
        <dbReference type="EMBL" id="GIJ03073.1"/>
    </source>
</evidence>
<dbReference type="InterPro" id="IPR035992">
    <property type="entry name" value="Ricin_B-like_lectins"/>
</dbReference>
<proteinExistence type="predicted"/>
<dbReference type="RefSeq" id="WP_203938364.1">
    <property type="nucleotide sequence ID" value="NZ_BAAAGJ010000005.1"/>
</dbReference>
<feature type="domain" description="Ricin B lectin" evidence="3">
    <location>
        <begin position="258"/>
        <end position="380"/>
    </location>
</feature>
<dbReference type="Proteomes" id="UP000652013">
    <property type="component" value="Unassembled WGS sequence"/>
</dbReference>
<gene>
    <name evidence="4" type="ORF">Sya03_24250</name>
</gene>
<keyword evidence="2" id="KW-1133">Transmembrane helix</keyword>
<organism evidence="4 5">
    <name type="scientific">Spirilliplanes yamanashiensis</name>
    <dbReference type="NCBI Taxonomy" id="42233"/>
    <lineage>
        <taxon>Bacteria</taxon>
        <taxon>Bacillati</taxon>
        <taxon>Actinomycetota</taxon>
        <taxon>Actinomycetes</taxon>
        <taxon>Micromonosporales</taxon>
        <taxon>Micromonosporaceae</taxon>
        <taxon>Spirilliplanes</taxon>
    </lineage>
</organism>
<evidence type="ECO:0000259" key="3">
    <source>
        <dbReference type="SMART" id="SM00458"/>
    </source>
</evidence>
<feature type="transmembrane region" description="Helical" evidence="2">
    <location>
        <begin position="43"/>
        <end position="63"/>
    </location>
</feature>
<feature type="transmembrane region" description="Helical" evidence="2">
    <location>
        <begin position="201"/>
        <end position="222"/>
    </location>
</feature>
<reference evidence="4" key="1">
    <citation type="submission" date="2021-01" db="EMBL/GenBank/DDBJ databases">
        <title>Whole genome shotgun sequence of Spirilliplanes yamanashiensis NBRC 15828.</title>
        <authorList>
            <person name="Komaki H."/>
            <person name="Tamura T."/>
        </authorList>
    </citation>
    <scope>NUCLEOTIDE SEQUENCE</scope>
    <source>
        <strain evidence="4">NBRC 15828</strain>
    </source>
</reference>
<accession>A0A8J4DJB8</accession>
<protein>
    <recommendedName>
        <fullName evidence="3">Ricin B lectin domain-containing protein</fullName>
    </recommendedName>
</protein>
<keyword evidence="2" id="KW-0472">Membrane</keyword>
<comment type="caution">
    <text evidence="4">The sequence shown here is derived from an EMBL/GenBank/DDBJ whole genome shotgun (WGS) entry which is preliminary data.</text>
</comment>
<keyword evidence="2" id="KW-0812">Transmembrane</keyword>
<feature type="compositionally biased region" description="Basic residues" evidence="1">
    <location>
        <begin position="82"/>
        <end position="93"/>
    </location>
</feature>
<sequence>MLAAALTWGTVGPAQLRSGTTAGPGALGALRQLVGGAVLHERLTVPAAAGSLVLLAGLAVVALPRRGGRTRPRPGALGKPGTARRGRGRRAHRWPVTGSRRLLVAPPPTPRNPMSAVAPTAVVFAASAPPPERPWWALVLLASGAVALATGVALGMMHRRAGGPPSRHAGPPREMAPAQAWLHQSAAAAAPPAPAPRTLPAALIALAVAGVVALGLGAWFVASPPGGGGTANVAATAPAASAAPLAASARPTRAAKLGPRFVSSDPDLCLATESAGVGSPLIVSTCNGSRTQRWLPNGDGTIRLGRYCMDLANAETADGTIVQAAECNDNEAQQFDVEDGRIVSVLADKCVDIVGEKLAPGAGVTIRPCDETGRRSWRYVR</sequence>
<dbReference type="Gene3D" id="2.80.10.50">
    <property type="match status" value="2"/>
</dbReference>